<feature type="compositionally biased region" description="Polar residues" evidence="2">
    <location>
        <begin position="159"/>
        <end position="173"/>
    </location>
</feature>
<dbReference type="OrthoDB" id="1394818at2759"/>
<evidence type="ECO:0008006" key="6">
    <source>
        <dbReference type="Google" id="ProtNLM"/>
    </source>
</evidence>
<keyword evidence="3" id="KW-1133">Transmembrane helix</keyword>
<keyword evidence="3" id="KW-0472">Membrane</keyword>
<feature type="region of interest" description="Disordered" evidence="2">
    <location>
        <begin position="110"/>
        <end position="403"/>
    </location>
</feature>
<keyword evidence="3" id="KW-0812">Transmembrane</keyword>
<dbReference type="EMBL" id="JANIIK010000035">
    <property type="protein sequence ID" value="KAJ3612820.1"/>
    <property type="molecule type" value="Genomic_DNA"/>
</dbReference>
<feature type="compositionally biased region" description="Polar residues" evidence="2">
    <location>
        <begin position="276"/>
        <end position="286"/>
    </location>
</feature>
<feature type="transmembrane region" description="Helical" evidence="3">
    <location>
        <begin position="62"/>
        <end position="88"/>
    </location>
</feature>
<dbReference type="PANTHER" id="PTHR45842">
    <property type="entry name" value="SYNAPTIC ADHESION-LIKE MOLECULE SALM"/>
    <property type="match status" value="1"/>
</dbReference>
<sequence>MIPPTSQNFLVNNLAAGSQYDLCVLAIYDDVMTSLTATRVVGCVRFTTETEYMRCHFMQSQFLGGTMIIIIGGVIVASVLVFIVILMIRYKVCNPGNGGKGVSLRMTNVHSQTNGQQSQGCSVTPSPSKHSAVALEDLSGGTREKEGGGGGLGGRRQDTMTQSSETLLTNCSTGGPLKRRSERASERGTATGDRGPLGAEAYGERPAGTQSSAAITTLPKPRRKPAPGSPGDRPGDRPKSAEGLISPSGPRPHSSSSSSSTALLSPSSGRLEHLNTNRNNSTSLDQQPLPPAPRRHTTPPAPAAFPAPRFKDTAVLRRAPRGPSSSGYQTLPTAEVGRRGKAGRRYSLGEGGGGEGDKSRSLQPKVGRAMRTKRSQSMSGMLIPKEGEGEERSDSDWILESTV</sequence>
<organism evidence="4 5">
    <name type="scientific">Muraenolepis orangiensis</name>
    <name type="common">Patagonian moray cod</name>
    <dbReference type="NCBI Taxonomy" id="630683"/>
    <lineage>
        <taxon>Eukaryota</taxon>
        <taxon>Metazoa</taxon>
        <taxon>Chordata</taxon>
        <taxon>Craniata</taxon>
        <taxon>Vertebrata</taxon>
        <taxon>Euteleostomi</taxon>
        <taxon>Actinopterygii</taxon>
        <taxon>Neopterygii</taxon>
        <taxon>Teleostei</taxon>
        <taxon>Neoteleostei</taxon>
        <taxon>Acanthomorphata</taxon>
        <taxon>Zeiogadaria</taxon>
        <taxon>Gadariae</taxon>
        <taxon>Gadiformes</taxon>
        <taxon>Muraenolepidoidei</taxon>
        <taxon>Muraenolepididae</taxon>
        <taxon>Muraenolepis</taxon>
    </lineage>
</organism>
<feature type="compositionally biased region" description="Low complexity" evidence="2">
    <location>
        <begin position="246"/>
        <end position="268"/>
    </location>
</feature>
<protein>
    <recommendedName>
        <fullName evidence="6">Fibronectin type-III domain-containing protein</fullName>
    </recommendedName>
</protein>
<feature type="compositionally biased region" description="Polar residues" evidence="2">
    <location>
        <begin position="110"/>
        <end position="129"/>
    </location>
</feature>
<dbReference type="Proteomes" id="UP001148018">
    <property type="component" value="Unassembled WGS sequence"/>
</dbReference>
<accession>A0A9Q0IWA8</accession>
<evidence type="ECO:0000313" key="4">
    <source>
        <dbReference type="EMBL" id="KAJ3612820.1"/>
    </source>
</evidence>
<feature type="compositionally biased region" description="Polar residues" evidence="2">
    <location>
        <begin position="323"/>
        <end position="332"/>
    </location>
</feature>
<evidence type="ECO:0000313" key="5">
    <source>
        <dbReference type="Proteomes" id="UP001148018"/>
    </source>
</evidence>
<evidence type="ECO:0000256" key="2">
    <source>
        <dbReference type="SAM" id="MobiDB-lite"/>
    </source>
</evidence>
<dbReference type="InterPro" id="IPR050467">
    <property type="entry name" value="LRFN"/>
</dbReference>
<evidence type="ECO:0000256" key="3">
    <source>
        <dbReference type="SAM" id="Phobius"/>
    </source>
</evidence>
<gene>
    <name evidence="4" type="ORF">NHX12_019078</name>
</gene>
<name>A0A9Q0IWA8_9TELE</name>
<proteinExistence type="predicted"/>
<keyword evidence="5" id="KW-1185">Reference proteome</keyword>
<evidence type="ECO:0000256" key="1">
    <source>
        <dbReference type="ARBA" id="ARBA00022729"/>
    </source>
</evidence>
<keyword evidence="1" id="KW-0732">Signal</keyword>
<dbReference type="PANTHER" id="PTHR45842:SF10">
    <property type="entry name" value="LEUCINE-RICH REPEAT AND FIBRONECTIN TYPE-III DOMAIN-CONTAINING PROTEIN 5"/>
    <property type="match status" value="1"/>
</dbReference>
<reference evidence="4" key="1">
    <citation type="submission" date="2022-07" db="EMBL/GenBank/DDBJ databases">
        <title>Chromosome-level genome of Muraenolepis orangiensis.</title>
        <authorList>
            <person name="Kim J."/>
        </authorList>
    </citation>
    <scope>NUCLEOTIDE SEQUENCE</scope>
    <source>
        <strain evidence="4">KU_S4_2022</strain>
        <tissue evidence="4">Muscle</tissue>
    </source>
</reference>
<comment type="caution">
    <text evidence="4">The sequence shown here is derived from an EMBL/GenBank/DDBJ whole genome shotgun (WGS) entry which is preliminary data.</text>
</comment>
<dbReference type="AlphaFoldDB" id="A0A9Q0IWA8"/>
<feature type="compositionally biased region" description="Basic and acidic residues" evidence="2">
    <location>
        <begin position="385"/>
        <end position="395"/>
    </location>
</feature>